<keyword evidence="3" id="KW-1185">Reference proteome</keyword>
<feature type="region of interest" description="Disordered" evidence="1">
    <location>
        <begin position="174"/>
        <end position="212"/>
    </location>
</feature>
<gene>
    <name evidence="2" type="ORF">SAMN00790413_05059</name>
</gene>
<name>A0A1W1UTE6_9DEIO</name>
<protein>
    <submittedName>
        <fullName evidence="2">Uncharacterized protein</fullName>
    </submittedName>
</protein>
<proteinExistence type="predicted"/>
<accession>A0A1W1UTE6</accession>
<feature type="compositionally biased region" description="Basic and acidic residues" evidence="1">
    <location>
        <begin position="197"/>
        <end position="208"/>
    </location>
</feature>
<dbReference type="Proteomes" id="UP000192582">
    <property type="component" value="Unassembled WGS sequence"/>
</dbReference>
<evidence type="ECO:0000256" key="1">
    <source>
        <dbReference type="SAM" id="MobiDB-lite"/>
    </source>
</evidence>
<feature type="region of interest" description="Disordered" evidence="1">
    <location>
        <begin position="52"/>
        <end position="75"/>
    </location>
</feature>
<dbReference type="EMBL" id="FWWU01000007">
    <property type="protein sequence ID" value="SMB84269.1"/>
    <property type="molecule type" value="Genomic_DNA"/>
</dbReference>
<feature type="compositionally biased region" description="Gly residues" evidence="1">
    <location>
        <begin position="180"/>
        <end position="195"/>
    </location>
</feature>
<feature type="compositionally biased region" description="Polar residues" evidence="1">
    <location>
        <begin position="57"/>
        <end position="74"/>
    </location>
</feature>
<organism evidence="2 3">
    <name type="scientific">Deinococcus hopiensis KR-140</name>
    <dbReference type="NCBI Taxonomy" id="695939"/>
    <lineage>
        <taxon>Bacteria</taxon>
        <taxon>Thermotogati</taxon>
        <taxon>Deinococcota</taxon>
        <taxon>Deinococci</taxon>
        <taxon>Deinococcales</taxon>
        <taxon>Deinococcaceae</taxon>
        <taxon>Deinococcus</taxon>
    </lineage>
</organism>
<dbReference type="STRING" id="695939.SAMN00790413_05059"/>
<reference evidence="2 3" key="1">
    <citation type="submission" date="2017-04" db="EMBL/GenBank/DDBJ databases">
        <authorList>
            <person name="Afonso C.L."/>
            <person name="Miller P.J."/>
            <person name="Scott M.A."/>
            <person name="Spackman E."/>
            <person name="Goraichik I."/>
            <person name="Dimitrov K.M."/>
            <person name="Suarez D.L."/>
            <person name="Swayne D.E."/>
        </authorList>
    </citation>
    <scope>NUCLEOTIDE SEQUENCE [LARGE SCALE GENOMIC DNA]</scope>
    <source>
        <strain evidence="2 3">KR-140</strain>
    </source>
</reference>
<dbReference type="AlphaFoldDB" id="A0A1W1UTE6"/>
<evidence type="ECO:0000313" key="2">
    <source>
        <dbReference type="EMBL" id="SMB84269.1"/>
    </source>
</evidence>
<evidence type="ECO:0000313" key="3">
    <source>
        <dbReference type="Proteomes" id="UP000192582"/>
    </source>
</evidence>
<sequence length="274" mass="29652">MCTQTHNSELHYSGTFPRLFQDVSLKAEGNPAAYRALVYCPPSSHSVIRFRRGDPPSYNQTTTKRYSLPSASGHRNTDLRLRRQLSAGAALEGAGDLEGNFPTGGDLNALAGAETHSGTGGRYLLIIRAHILVPKGKRVGETLIVRAERFAERLGAWTSTRGKREGCLRETRASFHVRGPGAGRESGAGPAGAGGKTPDRPNGGDEHGQSSYPSIIFGSHPWSISLPKRCGSEMEQRWGQSRTERCAAGSRPVDWSAPLCSTQCWSPSSTRLHR</sequence>